<dbReference type="InterPro" id="IPR047057">
    <property type="entry name" value="MerR_fam"/>
</dbReference>
<dbReference type="GO" id="GO:0003677">
    <property type="term" value="F:DNA binding"/>
    <property type="evidence" value="ECO:0007669"/>
    <property type="project" value="UniProtKB-KW"/>
</dbReference>
<gene>
    <name evidence="7" type="ORF">HNR70_000521</name>
</gene>
<evidence type="ECO:0000256" key="3">
    <source>
        <dbReference type="ARBA" id="ARBA00023125"/>
    </source>
</evidence>
<dbReference type="PRINTS" id="PR00040">
    <property type="entry name" value="HTHMERR"/>
</dbReference>
<dbReference type="EMBL" id="JACHLZ010000001">
    <property type="protein sequence ID" value="MBB5830708.1"/>
    <property type="molecule type" value="Genomic_DNA"/>
</dbReference>
<evidence type="ECO:0000313" key="7">
    <source>
        <dbReference type="EMBL" id="MBB5830708.1"/>
    </source>
</evidence>
<dbReference type="Pfam" id="PF13411">
    <property type="entry name" value="MerR_1"/>
    <property type="match status" value="1"/>
</dbReference>
<dbReference type="PANTHER" id="PTHR30204:SF69">
    <property type="entry name" value="MERR-FAMILY TRANSCRIPTIONAL REGULATOR"/>
    <property type="match status" value="1"/>
</dbReference>
<dbReference type="PROSITE" id="PS00552">
    <property type="entry name" value="HTH_MERR_1"/>
    <property type="match status" value="1"/>
</dbReference>
<keyword evidence="1" id="KW-0678">Repressor</keyword>
<keyword evidence="5" id="KW-0175">Coiled coil</keyword>
<evidence type="ECO:0000259" key="6">
    <source>
        <dbReference type="PROSITE" id="PS50937"/>
    </source>
</evidence>
<evidence type="ECO:0000256" key="5">
    <source>
        <dbReference type="SAM" id="Coils"/>
    </source>
</evidence>
<keyword evidence="4" id="KW-0804">Transcription</keyword>
<evidence type="ECO:0000313" key="8">
    <source>
        <dbReference type="Proteomes" id="UP000588158"/>
    </source>
</evidence>
<proteinExistence type="predicted"/>
<reference evidence="7 8" key="1">
    <citation type="submission" date="2020-08" db="EMBL/GenBank/DDBJ databases">
        <title>Sequencing the genomes of 1000 actinobacteria strains.</title>
        <authorList>
            <person name="Klenk H.-P."/>
        </authorList>
    </citation>
    <scope>NUCLEOTIDE SEQUENCE [LARGE SCALE GENOMIC DNA]</scope>
    <source>
        <strain evidence="7 8">DSM 28796</strain>
    </source>
</reference>
<keyword evidence="3 7" id="KW-0238">DNA-binding</keyword>
<dbReference type="SMART" id="SM00422">
    <property type="entry name" value="HTH_MERR"/>
    <property type="match status" value="1"/>
</dbReference>
<dbReference type="AlphaFoldDB" id="A0A841AC70"/>
<name>A0A841AC70_9MICO</name>
<dbReference type="SUPFAM" id="SSF46955">
    <property type="entry name" value="Putative DNA-binding domain"/>
    <property type="match status" value="1"/>
</dbReference>
<feature type="coiled-coil region" evidence="5">
    <location>
        <begin position="82"/>
        <end position="116"/>
    </location>
</feature>
<dbReference type="Gene3D" id="1.10.1660.10">
    <property type="match status" value="1"/>
</dbReference>
<dbReference type="PANTHER" id="PTHR30204">
    <property type="entry name" value="REDOX-CYCLING DRUG-SENSING TRANSCRIPTIONAL ACTIVATOR SOXR"/>
    <property type="match status" value="1"/>
</dbReference>
<evidence type="ECO:0000256" key="4">
    <source>
        <dbReference type="ARBA" id="ARBA00023163"/>
    </source>
</evidence>
<dbReference type="PROSITE" id="PS50937">
    <property type="entry name" value="HTH_MERR_2"/>
    <property type="match status" value="1"/>
</dbReference>
<protein>
    <submittedName>
        <fullName evidence="7">DNA-binding transcriptional MerR regulator</fullName>
    </submittedName>
</protein>
<dbReference type="RefSeq" id="WP_184324287.1">
    <property type="nucleotide sequence ID" value="NZ_JACHLZ010000001.1"/>
</dbReference>
<keyword evidence="2" id="KW-0805">Transcription regulation</keyword>
<comment type="caution">
    <text evidence="7">The sequence shown here is derived from an EMBL/GenBank/DDBJ whole genome shotgun (WGS) entry which is preliminary data.</text>
</comment>
<evidence type="ECO:0000256" key="2">
    <source>
        <dbReference type="ARBA" id="ARBA00023015"/>
    </source>
</evidence>
<dbReference type="Proteomes" id="UP000588158">
    <property type="component" value="Unassembled WGS sequence"/>
</dbReference>
<feature type="domain" description="HTH merR-type" evidence="6">
    <location>
        <begin position="1"/>
        <end position="71"/>
    </location>
</feature>
<keyword evidence="8" id="KW-1185">Reference proteome</keyword>
<dbReference type="InterPro" id="IPR009061">
    <property type="entry name" value="DNA-bd_dom_put_sf"/>
</dbReference>
<organism evidence="7 8">
    <name type="scientific">Brachybacterium aquaticum</name>
    <dbReference type="NCBI Taxonomy" id="1432564"/>
    <lineage>
        <taxon>Bacteria</taxon>
        <taxon>Bacillati</taxon>
        <taxon>Actinomycetota</taxon>
        <taxon>Actinomycetes</taxon>
        <taxon>Micrococcales</taxon>
        <taxon>Dermabacteraceae</taxon>
        <taxon>Brachybacterium</taxon>
    </lineage>
</organism>
<dbReference type="GO" id="GO:0003700">
    <property type="term" value="F:DNA-binding transcription factor activity"/>
    <property type="evidence" value="ECO:0007669"/>
    <property type="project" value="InterPro"/>
</dbReference>
<dbReference type="InterPro" id="IPR000551">
    <property type="entry name" value="MerR-type_HTH_dom"/>
</dbReference>
<accession>A0A841AC70</accession>
<evidence type="ECO:0000256" key="1">
    <source>
        <dbReference type="ARBA" id="ARBA00022491"/>
    </source>
</evidence>
<sequence length="129" mass="14099">MSLPIGEVARRSGLSPDALRFYEREGLLPPPERTGGGARRYDSAALDQLRVITALRAVGFSLDQVRTLLTAKSGTTTVRARIEAARAALDELDAALDEKERALAEARAQLRSWREELDSGEPWPDTPIG</sequence>